<dbReference type="Pfam" id="PF00990">
    <property type="entry name" value="GGDEF"/>
    <property type="match status" value="1"/>
</dbReference>
<dbReference type="CDD" id="cd01949">
    <property type="entry name" value="GGDEF"/>
    <property type="match status" value="1"/>
</dbReference>
<evidence type="ECO:0000313" key="5">
    <source>
        <dbReference type="EMBL" id="RXJ61853.1"/>
    </source>
</evidence>
<dbReference type="OrthoDB" id="8554767at2"/>
<dbReference type="EC" id="2.7.7.65" evidence="1"/>
<keyword evidence="3" id="KW-1133">Transmembrane helix</keyword>
<sequence>MKQNIKKVIEVGINQETDSWLAGKIKLVNIISLANFIFILWMILFDLFINKNHYLSIVLLGISFIMLIPYYLNYKKRYIASRLVFLSFAYFCICFLAVIFGKEFYFQYYLVPGVGMSLIFFRDEIGNKKWLFTLAGVPLWALLEFWFANYPAFIILDGKYVSAISYFSSFLIFVTAILMFGTFTHESDNQLKNISKMNKKFKQLANIDPLTNLYNRRFVDQQLNYLFDLAKNQNGFLGFVIFDIDFFKKVNDTYGHDAGDKVLQMIAKLADENFRETDLVGRIGGEEFCIVFTNTNKENVLKIVERFRKEIEEQVVQYEEKDIKVTSSFGISYFSNNLNSCEELFKNADTALYEAKRSGRNRIYEYKKDL</sequence>
<evidence type="ECO:0000256" key="2">
    <source>
        <dbReference type="ARBA" id="ARBA00034247"/>
    </source>
</evidence>
<feature type="transmembrane region" description="Helical" evidence="3">
    <location>
        <begin position="27"/>
        <end position="48"/>
    </location>
</feature>
<dbReference type="FunFam" id="3.30.70.270:FF:000001">
    <property type="entry name" value="Diguanylate cyclase domain protein"/>
    <property type="match status" value="1"/>
</dbReference>
<dbReference type="GO" id="GO:0043709">
    <property type="term" value="P:cell adhesion involved in single-species biofilm formation"/>
    <property type="evidence" value="ECO:0007669"/>
    <property type="project" value="TreeGrafter"/>
</dbReference>
<evidence type="ECO:0000259" key="4">
    <source>
        <dbReference type="PROSITE" id="PS50887"/>
    </source>
</evidence>
<evidence type="ECO:0000256" key="1">
    <source>
        <dbReference type="ARBA" id="ARBA00012528"/>
    </source>
</evidence>
<proteinExistence type="predicted"/>
<dbReference type="PANTHER" id="PTHR45138:SF9">
    <property type="entry name" value="DIGUANYLATE CYCLASE DGCM-RELATED"/>
    <property type="match status" value="1"/>
</dbReference>
<dbReference type="InterPro" id="IPR029787">
    <property type="entry name" value="Nucleotide_cyclase"/>
</dbReference>
<feature type="domain" description="GGDEF" evidence="4">
    <location>
        <begin position="235"/>
        <end position="368"/>
    </location>
</feature>
<gene>
    <name evidence="5" type="ORF">CRV06_11760</name>
</gene>
<dbReference type="GO" id="GO:0005886">
    <property type="term" value="C:plasma membrane"/>
    <property type="evidence" value="ECO:0007669"/>
    <property type="project" value="TreeGrafter"/>
</dbReference>
<feature type="transmembrane region" description="Helical" evidence="3">
    <location>
        <begin position="106"/>
        <end position="123"/>
    </location>
</feature>
<dbReference type="GO" id="GO:0052621">
    <property type="term" value="F:diguanylate cyclase activity"/>
    <property type="evidence" value="ECO:0007669"/>
    <property type="project" value="UniProtKB-EC"/>
</dbReference>
<comment type="caution">
    <text evidence="5">The sequence shown here is derived from an EMBL/GenBank/DDBJ whole genome shotgun (WGS) entry which is preliminary data.</text>
</comment>
<dbReference type="NCBIfam" id="TIGR00254">
    <property type="entry name" value="GGDEF"/>
    <property type="match status" value="1"/>
</dbReference>
<feature type="transmembrane region" description="Helical" evidence="3">
    <location>
        <begin position="130"/>
        <end position="148"/>
    </location>
</feature>
<protein>
    <recommendedName>
        <fullName evidence="1">diguanylate cyclase</fullName>
        <ecNumber evidence="1">2.7.7.65</ecNumber>
    </recommendedName>
</protein>
<dbReference type="AlphaFoldDB" id="A0A4Q0XXB0"/>
<dbReference type="STRING" id="877500.GCA_000935065_00306"/>
<dbReference type="Gene3D" id="3.30.70.270">
    <property type="match status" value="1"/>
</dbReference>
<comment type="catalytic activity">
    <reaction evidence="2">
        <text>2 GTP = 3',3'-c-di-GMP + 2 diphosphate</text>
        <dbReference type="Rhea" id="RHEA:24898"/>
        <dbReference type="ChEBI" id="CHEBI:33019"/>
        <dbReference type="ChEBI" id="CHEBI:37565"/>
        <dbReference type="ChEBI" id="CHEBI:58805"/>
        <dbReference type="EC" id="2.7.7.65"/>
    </reaction>
</comment>
<dbReference type="InterPro" id="IPR000160">
    <property type="entry name" value="GGDEF_dom"/>
</dbReference>
<keyword evidence="3" id="KW-0812">Transmembrane</keyword>
<dbReference type="SMART" id="SM00267">
    <property type="entry name" value="GGDEF"/>
    <property type="match status" value="1"/>
</dbReference>
<dbReference type="RefSeq" id="WP_129082628.1">
    <property type="nucleotide sequence ID" value="NZ_CP041070.1"/>
</dbReference>
<reference evidence="5 6" key="1">
    <citation type="submission" date="2017-10" db="EMBL/GenBank/DDBJ databases">
        <title>Genomics of the genus Arcobacter.</title>
        <authorList>
            <person name="Perez-Cataluna A."/>
            <person name="Figueras M.J."/>
        </authorList>
    </citation>
    <scope>NUCLEOTIDE SEQUENCE [LARGE SCALE GENOMIC DNA]</scope>
    <source>
        <strain evidence="5 6">DSM 24636</strain>
    </source>
</reference>
<dbReference type="Proteomes" id="UP000290191">
    <property type="component" value="Unassembled WGS sequence"/>
</dbReference>
<evidence type="ECO:0000256" key="3">
    <source>
        <dbReference type="SAM" id="Phobius"/>
    </source>
</evidence>
<dbReference type="EMBL" id="PDKO01000011">
    <property type="protein sequence ID" value="RXJ61853.1"/>
    <property type="molecule type" value="Genomic_DNA"/>
</dbReference>
<keyword evidence="6" id="KW-1185">Reference proteome</keyword>
<dbReference type="PANTHER" id="PTHR45138">
    <property type="entry name" value="REGULATORY COMPONENTS OF SENSORY TRANSDUCTION SYSTEM"/>
    <property type="match status" value="1"/>
</dbReference>
<feature type="transmembrane region" description="Helical" evidence="3">
    <location>
        <begin position="160"/>
        <end position="183"/>
    </location>
</feature>
<dbReference type="SUPFAM" id="SSF55073">
    <property type="entry name" value="Nucleotide cyclase"/>
    <property type="match status" value="1"/>
</dbReference>
<dbReference type="InterPro" id="IPR050469">
    <property type="entry name" value="Diguanylate_Cyclase"/>
</dbReference>
<dbReference type="GO" id="GO:1902201">
    <property type="term" value="P:negative regulation of bacterial-type flagellum-dependent cell motility"/>
    <property type="evidence" value="ECO:0007669"/>
    <property type="project" value="TreeGrafter"/>
</dbReference>
<dbReference type="PROSITE" id="PS50887">
    <property type="entry name" value="GGDEF"/>
    <property type="match status" value="1"/>
</dbReference>
<feature type="transmembrane region" description="Helical" evidence="3">
    <location>
        <begin position="54"/>
        <end position="72"/>
    </location>
</feature>
<evidence type="ECO:0000313" key="6">
    <source>
        <dbReference type="Proteomes" id="UP000290191"/>
    </source>
</evidence>
<accession>A0A4Q0XXB0</accession>
<keyword evidence="3" id="KW-0472">Membrane</keyword>
<feature type="transmembrane region" description="Helical" evidence="3">
    <location>
        <begin position="79"/>
        <end position="100"/>
    </location>
</feature>
<dbReference type="InterPro" id="IPR043128">
    <property type="entry name" value="Rev_trsase/Diguanyl_cyclase"/>
</dbReference>
<organism evidence="5 6">
    <name type="scientific">Halarcobacter anaerophilus</name>
    <dbReference type="NCBI Taxonomy" id="877500"/>
    <lineage>
        <taxon>Bacteria</taxon>
        <taxon>Pseudomonadati</taxon>
        <taxon>Campylobacterota</taxon>
        <taxon>Epsilonproteobacteria</taxon>
        <taxon>Campylobacterales</taxon>
        <taxon>Arcobacteraceae</taxon>
        <taxon>Halarcobacter</taxon>
    </lineage>
</organism>
<name>A0A4Q0XXB0_9BACT</name>